<feature type="region of interest" description="Disordered" evidence="1">
    <location>
        <begin position="107"/>
        <end position="134"/>
    </location>
</feature>
<evidence type="ECO:0000313" key="3">
    <source>
        <dbReference type="Proteomes" id="UP000221538"/>
    </source>
</evidence>
<dbReference type="Proteomes" id="UP000221538">
    <property type="component" value="Unassembled WGS sequence"/>
</dbReference>
<reference evidence="2 3" key="1">
    <citation type="journal article" date="2013" name="Biodegradation">
        <title>Occurrence of 4-tert-butylphenol (4-t-BP) biodegradation in an aquatic sample caused by the presence of Spirodela polyrrhiza and isolation of a 4-t-BP-utilizing bacterium.</title>
        <authorList>
            <person name="Ogata Y."/>
            <person name="Toyama T."/>
            <person name="Yu N."/>
            <person name="Wang X."/>
            <person name="Sei K."/>
            <person name="Ike M."/>
        </authorList>
    </citation>
    <scope>NUCLEOTIDE SEQUENCE [LARGE SCALE GENOMIC DNA]</scope>
    <source>
        <strain evidence="2 3">OMI</strain>
    </source>
</reference>
<dbReference type="EMBL" id="BEWI01000032">
    <property type="protein sequence ID" value="GAY24604.1"/>
    <property type="molecule type" value="Genomic_DNA"/>
</dbReference>
<accession>A0A292ZNP2</accession>
<name>A0A292ZNP2_SPHSA</name>
<dbReference type="AlphaFoldDB" id="A0A292ZNP2"/>
<proteinExistence type="predicted"/>
<protein>
    <submittedName>
        <fullName evidence="2">Proteophosphoglycan 5</fullName>
    </submittedName>
</protein>
<gene>
    <name evidence="2" type="ORF">SFOMI_5184</name>
</gene>
<organism evidence="2 3">
    <name type="scientific">Sphingobium fuliginis (strain ATCC 27551)</name>
    <dbReference type="NCBI Taxonomy" id="336203"/>
    <lineage>
        <taxon>Bacteria</taxon>
        <taxon>Pseudomonadati</taxon>
        <taxon>Pseudomonadota</taxon>
        <taxon>Alphaproteobacteria</taxon>
        <taxon>Sphingomonadales</taxon>
        <taxon>Sphingomonadaceae</taxon>
        <taxon>Sphingobium</taxon>
    </lineage>
</organism>
<evidence type="ECO:0000313" key="2">
    <source>
        <dbReference type="EMBL" id="GAY24604.1"/>
    </source>
</evidence>
<evidence type="ECO:0000256" key="1">
    <source>
        <dbReference type="SAM" id="MobiDB-lite"/>
    </source>
</evidence>
<sequence>MGKSMPVQVADQPAHPRLRLHMAQEGHQLRIRHMVRHLAGDDEVEPLRLVQIVAGPIVDGKFGRSRVAGRGKALFIEVHADQLGLYPALPGPAGDRAQDVAVSETDIEQAEMPGRTDRAVEEGDGGPGSEGPAVHAGEVVQHPLIDGGVQVRRVHLLFLPRTDRKVGHMPSLLLPHHSISSWAWRCMPWDISPRS</sequence>
<reference evidence="2 3" key="2">
    <citation type="journal article" date="2013" name="Environ. Sci. Technol.">
        <title>The 4-tert-butylphenol-utilizing bacterium Sphingobium fuliginis OMI can degrade bisphenols via phenolic ring hydroxylation and meta-cleavage pathway.</title>
        <authorList>
            <person name="Ogata Y."/>
            <person name="Goda S."/>
            <person name="Toyama T."/>
            <person name="Sei K."/>
            <person name="Ike M."/>
        </authorList>
    </citation>
    <scope>NUCLEOTIDE SEQUENCE [LARGE SCALE GENOMIC DNA]</scope>
    <source>
        <strain evidence="2 3">OMI</strain>
    </source>
</reference>
<comment type="caution">
    <text evidence="2">The sequence shown here is derived from an EMBL/GenBank/DDBJ whole genome shotgun (WGS) entry which is preliminary data.</text>
</comment>